<gene>
    <name evidence="3" type="ORF">Terrestrivirus6_23</name>
</gene>
<dbReference type="PANTHER" id="PTHR46897:SF1">
    <property type="entry name" value="VESICLE-ASSOCIATED MEMBRANE PROTEIN 4"/>
    <property type="match status" value="1"/>
</dbReference>
<dbReference type="EMBL" id="MK071984">
    <property type="protein sequence ID" value="AYV76397.1"/>
    <property type="molecule type" value="Genomic_DNA"/>
</dbReference>
<dbReference type="SUPFAM" id="SSF58038">
    <property type="entry name" value="SNARE fusion complex"/>
    <property type="match status" value="1"/>
</dbReference>
<organism evidence="3">
    <name type="scientific">Terrestrivirus sp</name>
    <dbReference type="NCBI Taxonomy" id="2487775"/>
    <lineage>
        <taxon>Viruses</taxon>
        <taxon>Varidnaviria</taxon>
        <taxon>Bamfordvirae</taxon>
        <taxon>Nucleocytoviricota</taxon>
        <taxon>Megaviricetes</taxon>
        <taxon>Imitervirales</taxon>
        <taxon>Mimiviridae</taxon>
        <taxon>Klosneuvirinae</taxon>
    </lineage>
</organism>
<dbReference type="InterPro" id="IPR042855">
    <property type="entry name" value="V_SNARE_CC"/>
</dbReference>
<sequence length="125" mass="13839">MDPSKQPTEKTKLQLIQAQVNDVISIVQENISKTIDRGDELQELQGRTEDLEASADRFKHGARDVRKRMCWNNIKMNFLIAFIAIMILLVIIVGAVCGSGLCIPHGSNPPIEPTSVPTVTPTPKF</sequence>
<keyword evidence="1" id="KW-1133">Transmembrane helix</keyword>
<reference evidence="3" key="1">
    <citation type="submission" date="2018-10" db="EMBL/GenBank/DDBJ databases">
        <title>Hidden diversity of soil giant viruses.</title>
        <authorList>
            <person name="Schulz F."/>
            <person name="Alteio L."/>
            <person name="Goudeau D."/>
            <person name="Ryan E.M."/>
            <person name="Malmstrom R.R."/>
            <person name="Blanchard J."/>
            <person name="Woyke T."/>
        </authorList>
    </citation>
    <scope>NUCLEOTIDE SEQUENCE</scope>
    <source>
        <strain evidence="3">TEV1</strain>
    </source>
</reference>
<dbReference type="InterPro" id="IPR042887">
    <property type="entry name" value="VAMP4"/>
</dbReference>
<name>A0A3G4ZND7_9VIRU</name>
<dbReference type="GO" id="GO:0016192">
    <property type="term" value="P:vesicle-mediated transport"/>
    <property type="evidence" value="ECO:0007669"/>
    <property type="project" value="InterPro"/>
</dbReference>
<keyword evidence="1" id="KW-0812">Transmembrane</keyword>
<dbReference type="Gene3D" id="1.20.5.110">
    <property type="match status" value="1"/>
</dbReference>
<dbReference type="PRINTS" id="PR00219">
    <property type="entry name" value="SYNAPTOBREVN"/>
</dbReference>
<dbReference type="Pfam" id="PF00957">
    <property type="entry name" value="Synaptobrevin"/>
    <property type="match status" value="1"/>
</dbReference>
<dbReference type="PANTHER" id="PTHR46897">
    <property type="entry name" value="VESICLE-ASSOCIATED MEMBRANE PROTEIN 4"/>
    <property type="match status" value="1"/>
</dbReference>
<dbReference type="InterPro" id="IPR001388">
    <property type="entry name" value="Synaptobrevin-like"/>
</dbReference>
<dbReference type="GO" id="GO:0016020">
    <property type="term" value="C:membrane"/>
    <property type="evidence" value="ECO:0007669"/>
    <property type="project" value="InterPro"/>
</dbReference>
<feature type="transmembrane region" description="Helical" evidence="1">
    <location>
        <begin position="76"/>
        <end position="101"/>
    </location>
</feature>
<protein>
    <submittedName>
        <fullName evidence="3">Vesicle-associated membrane protein 4</fullName>
    </submittedName>
</protein>
<evidence type="ECO:0000259" key="2">
    <source>
        <dbReference type="PROSITE" id="PS50892"/>
    </source>
</evidence>
<dbReference type="GO" id="GO:0090161">
    <property type="term" value="P:Golgi ribbon formation"/>
    <property type="evidence" value="ECO:0007669"/>
    <property type="project" value="InterPro"/>
</dbReference>
<feature type="domain" description="V-SNARE coiled-coil homology" evidence="2">
    <location>
        <begin position="12"/>
        <end position="72"/>
    </location>
</feature>
<dbReference type="PROSITE" id="PS50892">
    <property type="entry name" value="V_SNARE"/>
    <property type="match status" value="1"/>
</dbReference>
<keyword evidence="1" id="KW-0472">Membrane</keyword>
<accession>A0A3G4ZND7</accession>
<evidence type="ECO:0000256" key="1">
    <source>
        <dbReference type="SAM" id="Phobius"/>
    </source>
</evidence>
<evidence type="ECO:0000313" key="3">
    <source>
        <dbReference type="EMBL" id="AYV76397.1"/>
    </source>
</evidence>
<proteinExistence type="predicted"/>